<accession>A0AAD4NBU3</accession>
<organism evidence="3 4">
    <name type="scientific">Ditylenchus destructor</name>
    <dbReference type="NCBI Taxonomy" id="166010"/>
    <lineage>
        <taxon>Eukaryota</taxon>
        <taxon>Metazoa</taxon>
        <taxon>Ecdysozoa</taxon>
        <taxon>Nematoda</taxon>
        <taxon>Chromadorea</taxon>
        <taxon>Rhabditida</taxon>
        <taxon>Tylenchina</taxon>
        <taxon>Tylenchomorpha</taxon>
        <taxon>Sphaerularioidea</taxon>
        <taxon>Anguinidae</taxon>
        <taxon>Anguininae</taxon>
        <taxon>Ditylenchus</taxon>
    </lineage>
</organism>
<gene>
    <name evidence="3" type="ORF">DdX_04971</name>
</gene>
<dbReference type="SMART" id="SM00462">
    <property type="entry name" value="PTB"/>
    <property type="match status" value="1"/>
</dbReference>
<dbReference type="Gene3D" id="2.30.29.30">
    <property type="entry name" value="Pleckstrin-homology domain (PH domain)/Phosphotyrosine-binding domain (PTB)"/>
    <property type="match status" value="1"/>
</dbReference>
<feature type="region of interest" description="Disordered" evidence="1">
    <location>
        <begin position="13"/>
        <end position="38"/>
    </location>
</feature>
<dbReference type="InterPro" id="IPR006020">
    <property type="entry name" value="PTB/PI_dom"/>
</dbReference>
<dbReference type="SUPFAM" id="SSF50729">
    <property type="entry name" value="PH domain-like"/>
    <property type="match status" value="1"/>
</dbReference>
<proteinExistence type="predicted"/>
<dbReference type="Proteomes" id="UP001201812">
    <property type="component" value="Unassembled WGS sequence"/>
</dbReference>
<dbReference type="PANTHER" id="PTHR47695:SF3">
    <property type="entry name" value="PID DOMAIN-CONTAINING PROTEIN"/>
    <property type="match status" value="1"/>
</dbReference>
<feature type="domain" description="PID" evidence="2">
    <location>
        <begin position="82"/>
        <end position="217"/>
    </location>
</feature>
<comment type="caution">
    <text evidence="3">The sequence shown here is derived from an EMBL/GenBank/DDBJ whole genome shotgun (WGS) entry which is preliminary data.</text>
</comment>
<dbReference type="PANTHER" id="PTHR47695">
    <property type="entry name" value="PID DOMAIN-CONTAINING PROTEIN"/>
    <property type="match status" value="1"/>
</dbReference>
<evidence type="ECO:0000259" key="2">
    <source>
        <dbReference type="PROSITE" id="PS01179"/>
    </source>
</evidence>
<dbReference type="GO" id="GO:0005737">
    <property type="term" value="C:cytoplasm"/>
    <property type="evidence" value="ECO:0007669"/>
    <property type="project" value="TreeGrafter"/>
</dbReference>
<feature type="compositionally biased region" description="Basic and acidic residues" evidence="1">
    <location>
        <begin position="217"/>
        <end position="229"/>
    </location>
</feature>
<feature type="region of interest" description="Disordered" evidence="1">
    <location>
        <begin position="217"/>
        <end position="236"/>
    </location>
</feature>
<evidence type="ECO:0000313" key="4">
    <source>
        <dbReference type="Proteomes" id="UP001201812"/>
    </source>
</evidence>
<keyword evidence="4" id="KW-1185">Reference proteome</keyword>
<protein>
    <submittedName>
        <fullName evidence="3">Protein disabled</fullName>
    </submittedName>
</protein>
<sequence>MEGFYLHKNKANSKNMEKNSVSTPSNLQPALSSSSINNSRTKRKSIVLNGIKQLSAKMSNWTDILLLSDNENPSSDPFRFQGAGISFLCKLIGEIDVSESRGDLLCVEAMRTIKANLLISEQQHKPRITLSISLDGLRIDYDKMGLIYEDFPVTKITFVAPDMTDVRAFGFIFCAGDDKYKYYGIKTIQLAKTVVMSIRDMFQVVYDMKMKQLEEEKDKQKQLSKKEESQFVDSGNGSTYRTEDGVVIGDLITLEPGIQNADKRFHQPQDTSARRDHYGSAPNVSKIDSEMLIDLEHCLNEPSLSSTIDKHFGSLFLNTSADGNAKANTDLMTCSADDLFMAVRKSHNQ</sequence>
<name>A0AAD4NBU3_9BILA</name>
<dbReference type="EMBL" id="JAKKPZ010000005">
    <property type="protein sequence ID" value="KAI1720725.1"/>
    <property type="molecule type" value="Genomic_DNA"/>
</dbReference>
<dbReference type="PROSITE" id="PS01179">
    <property type="entry name" value="PID"/>
    <property type="match status" value="1"/>
</dbReference>
<dbReference type="InterPro" id="IPR011993">
    <property type="entry name" value="PH-like_dom_sf"/>
</dbReference>
<evidence type="ECO:0000313" key="3">
    <source>
        <dbReference type="EMBL" id="KAI1720725.1"/>
    </source>
</evidence>
<evidence type="ECO:0000256" key="1">
    <source>
        <dbReference type="SAM" id="MobiDB-lite"/>
    </source>
</evidence>
<reference evidence="3" key="1">
    <citation type="submission" date="2022-01" db="EMBL/GenBank/DDBJ databases">
        <title>Genome Sequence Resource for Two Populations of Ditylenchus destructor, the Migratory Endoparasitic Phytonematode.</title>
        <authorList>
            <person name="Zhang H."/>
            <person name="Lin R."/>
            <person name="Xie B."/>
        </authorList>
    </citation>
    <scope>NUCLEOTIDE SEQUENCE</scope>
    <source>
        <strain evidence="3">BazhouSP</strain>
    </source>
</reference>
<dbReference type="AlphaFoldDB" id="A0AAD4NBU3"/>
<dbReference type="Pfam" id="PF00640">
    <property type="entry name" value="PID"/>
    <property type="match status" value="1"/>
</dbReference>